<dbReference type="GO" id="GO:0003677">
    <property type="term" value="F:DNA binding"/>
    <property type="evidence" value="ECO:0007669"/>
    <property type="project" value="UniProtKB-KW"/>
</dbReference>
<dbReference type="RefSeq" id="WP_048848539.1">
    <property type="nucleotide sequence ID" value="NZ_BALE01000015.1"/>
</dbReference>
<dbReference type="PRINTS" id="PR00039">
    <property type="entry name" value="HTHLYSR"/>
</dbReference>
<accession>A0A0D6MKN8</accession>
<dbReference type="Proteomes" id="UP000032679">
    <property type="component" value="Unassembled WGS sequence"/>
</dbReference>
<dbReference type="Gene3D" id="3.40.190.10">
    <property type="entry name" value="Periplasmic binding protein-like II"/>
    <property type="match status" value="2"/>
</dbReference>
<dbReference type="GO" id="GO:0003700">
    <property type="term" value="F:DNA-binding transcription factor activity"/>
    <property type="evidence" value="ECO:0007669"/>
    <property type="project" value="InterPro"/>
</dbReference>
<keyword evidence="7" id="KW-1185">Reference proteome</keyword>
<reference evidence="6 7" key="1">
    <citation type="submission" date="2012-10" db="EMBL/GenBank/DDBJ databases">
        <title>Genome sequencing of Tanticharoenia sakaeratensis NBRC 103193.</title>
        <authorList>
            <person name="Azuma Y."/>
            <person name="Hadano H."/>
            <person name="Hirakawa H."/>
            <person name="Matsushita K."/>
        </authorList>
    </citation>
    <scope>NUCLEOTIDE SEQUENCE [LARGE SCALE GENOMIC DNA]</scope>
    <source>
        <strain evidence="6 7">NBRC 103193</strain>
    </source>
</reference>
<keyword evidence="2" id="KW-0805">Transcription regulation</keyword>
<evidence type="ECO:0000313" key="7">
    <source>
        <dbReference type="Proteomes" id="UP000032679"/>
    </source>
</evidence>
<protein>
    <submittedName>
        <fullName evidence="6">LysR family regulatory protein</fullName>
    </submittedName>
</protein>
<evidence type="ECO:0000256" key="4">
    <source>
        <dbReference type="ARBA" id="ARBA00023163"/>
    </source>
</evidence>
<dbReference type="PROSITE" id="PS50931">
    <property type="entry name" value="HTH_LYSR"/>
    <property type="match status" value="1"/>
</dbReference>
<comment type="caution">
    <text evidence="6">The sequence shown here is derived from an EMBL/GenBank/DDBJ whole genome shotgun (WGS) entry which is preliminary data.</text>
</comment>
<evidence type="ECO:0000256" key="2">
    <source>
        <dbReference type="ARBA" id="ARBA00023015"/>
    </source>
</evidence>
<name>A0A0D6MKN8_9PROT</name>
<evidence type="ECO:0000259" key="5">
    <source>
        <dbReference type="PROSITE" id="PS50931"/>
    </source>
</evidence>
<dbReference type="Pfam" id="PF03466">
    <property type="entry name" value="LysR_substrate"/>
    <property type="match status" value="1"/>
</dbReference>
<proteinExistence type="inferred from homology"/>
<dbReference type="EMBL" id="BALE01000015">
    <property type="protein sequence ID" value="GAN54015.1"/>
    <property type="molecule type" value="Genomic_DNA"/>
</dbReference>
<evidence type="ECO:0000313" key="6">
    <source>
        <dbReference type="EMBL" id="GAN54015.1"/>
    </source>
</evidence>
<dbReference type="PANTHER" id="PTHR30346">
    <property type="entry name" value="TRANSCRIPTIONAL DUAL REGULATOR HCAR-RELATED"/>
    <property type="match status" value="1"/>
</dbReference>
<sequence>MNLDLIRSFTVLGHTCHYGEAARALGVSQPSLTKQIRRLEDLLGAPLFTRGRQGTKLTPFGRQFLNDTRPILALSEQVWQRGLRSATGERGRLAVGFTFSAVAAMSSVLDVFARDYPEIELAFDDVASDTQVDRIREGVLDVGFVRMPVPPDLQSRRIGADRLALLYPAAWQDRIQGLDSPAVRDMPFIALRSESSPGLERHVHSVLRHYEVEPRLVHRVGAAMTLISMVANRLGIALIHESAMVGLAWESIIVHPLAEPQGAWEVALAWRPGESNPVVLRFLHAARIILGGADTGDWGLSPLRQRRKAIARPRP</sequence>
<dbReference type="CDD" id="cd08414">
    <property type="entry name" value="PBP2_LTTR_aromatics_like"/>
    <property type="match status" value="1"/>
</dbReference>
<dbReference type="InterPro" id="IPR000847">
    <property type="entry name" value="LysR_HTH_N"/>
</dbReference>
<organism evidence="6 7">
    <name type="scientific">Tanticharoenia sakaeratensis NBRC 103193</name>
    <dbReference type="NCBI Taxonomy" id="1231623"/>
    <lineage>
        <taxon>Bacteria</taxon>
        <taxon>Pseudomonadati</taxon>
        <taxon>Pseudomonadota</taxon>
        <taxon>Alphaproteobacteria</taxon>
        <taxon>Acetobacterales</taxon>
        <taxon>Acetobacteraceae</taxon>
        <taxon>Tanticharoenia</taxon>
    </lineage>
</organism>
<dbReference type="GO" id="GO:0032993">
    <property type="term" value="C:protein-DNA complex"/>
    <property type="evidence" value="ECO:0007669"/>
    <property type="project" value="TreeGrafter"/>
</dbReference>
<dbReference type="SUPFAM" id="SSF53850">
    <property type="entry name" value="Periplasmic binding protein-like II"/>
    <property type="match status" value="1"/>
</dbReference>
<dbReference type="PANTHER" id="PTHR30346:SF28">
    <property type="entry name" value="HTH-TYPE TRANSCRIPTIONAL REGULATOR CYNR"/>
    <property type="match status" value="1"/>
</dbReference>
<dbReference type="AlphaFoldDB" id="A0A0D6MKN8"/>
<dbReference type="Pfam" id="PF00126">
    <property type="entry name" value="HTH_1"/>
    <property type="match status" value="1"/>
</dbReference>
<dbReference type="SUPFAM" id="SSF46785">
    <property type="entry name" value="Winged helix' DNA-binding domain"/>
    <property type="match status" value="1"/>
</dbReference>
<dbReference type="InterPro" id="IPR036390">
    <property type="entry name" value="WH_DNA-bd_sf"/>
</dbReference>
<feature type="domain" description="HTH lysR-type" evidence="5">
    <location>
        <begin position="1"/>
        <end position="58"/>
    </location>
</feature>
<gene>
    <name evidence="6" type="ORF">Tasa_015_004</name>
</gene>
<dbReference type="Gene3D" id="1.10.10.10">
    <property type="entry name" value="Winged helix-like DNA-binding domain superfamily/Winged helix DNA-binding domain"/>
    <property type="match status" value="1"/>
</dbReference>
<evidence type="ECO:0000256" key="3">
    <source>
        <dbReference type="ARBA" id="ARBA00023125"/>
    </source>
</evidence>
<evidence type="ECO:0000256" key="1">
    <source>
        <dbReference type="ARBA" id="ARBA00009437"/>
    </source>
</evidence>
<comment type="similarity">
    <text evidence="1">Belongs to the LysR transcriptional regulatory family.</text>
</comment>
<dbReference type="InterPro" id="IPR005119">
    <property type="entry name" value="LysR_subst-bd"/>
</dbReference>
<dbReference type="STRING" id="1231623.Tasa_015_004"/>
<dbReference type="OrthoDB" id="9806538at2"/>
<keyword evidence="3" id="KW-0238">DNA-binding</keyword>
<dbReference type="InterPro" id="IPR036388">
    <property type="entry name" value="WH-like_DNA-bd_sf"/>
</dbReference>
<keyword evidence="4" id="KW-0804">Transcription</keyword>